<sequence>MVANSKEVGFCFMLRGSIVMDETSEKSTSWIAFFPAVLLMAILLYVLSIGPAAMVCEKANISPGAMRAADTFYSPLRWLEKTPLEKPLVLYISLWVAQ</sequence>
<proteinExistence type="predicted"/>
<accession>A0A1I3LR40</accession>
<keyword evidence="1" id="KW-0812">Transmembrane</keyword>
<dbReference type="AlphaFoldDB" id="A0A1I3LR40"/>
<keyword evidence="3" id="KW-1185">Reference proteome</keyword>
<name>A0A1I3LR40_9PLAN</name>
<feature type="transmembrane region" description="Helical" evidence="1">
    <location>
        <begin position="30"/>
        <end position="56"/>
    </location>
</feature>
<gene>
    <name evidence="2" type="ORF">SAMN05421753_11340</name>
</gene>
<dbReference type="Proteomes" id="UP000199518">
    <property type="component" value="Unassembled WGS sequence"/>
</dbReference>
<keyword evidence="1" id="KW-0472">Membrane</keyword>
<protein>
    <submittedName>
        <fullName evidence="2">Uncharacterized protein</fullName>
    </submittedName>
</protein>
<dbReference type="EMBL" id="FOQD01000013">
    <property type="protein sequence ID" value="SFI87143.1"/>
    <property type="molecule type" value="Genomic_DNA"/>
</dbReference>
<evidence type="ECO:0000313" key="3">
    <source>
        <dbReference type="Proteomes" id="UP000199518"/>
    </source>
</evidence>
<organism evidence="2 3">
    <name type="scientific">Planctomicrobium piriforme</name>
    <dbReference type="NCBI Taxonomy" id="1576369"/>
    <lineage>
        <taxon>Bacteria</taxon>
        <taxon>Pseudomonadati</taxon>
        <taxon>Planctomycetota</taxon>
        <taxon>Planctomycetia</taxon>
        <taxon>Planctomycetales</taxon>
        <taxon>Planctomycetaceae</taxon>
        <taxon>Planctomicrobium</taxon>
    </lineage>
</organism>
<keyword evidence="1" id="KW-1133">Transmembrane helix</keyword>
<evidence type="ECO:0000256" key="1">
    <source>
        <dbReference type="SAM" id="Phobius"/>
    </source>
</evidence>
<evidence type="ECO:0000313" key="2">
    <source>
        <dbReference type="EMBL" id="SFI87143.1"/>
    </source>
</evidence>
<dbReference type="STRING" id="1576369.SAMN05421753_11340"/>
<reference evidence="3" key="1">
    <citation type="submission" date="2016-10" db="EMBL/GenBank/DDBJ databases">
        <authorList>
            <person name="Varghese N."/>
            <person name="Submissions S."/>
        </authorList>
    </citation>
    <scope>NUCLEOTIDE SEQUENCE [LARGE SCALE GENOMIC DNA]</scope>
    <source>
        <strain evidence="3">DSM 26348</strain>
    </source>
</reference>